<name>A0ABX4YIK0_9LEPT</name>
<sequence>YKNSLYLIPALPSPKKEGFLFRGQKTDAFAFRGQTTEDRCARFARARQKLLDVGNAGVGGRIYYVF</sequence>
<comment type="caution">
    <text evidence="1">The sequence shown here is derived from an EMBL/GenBank/DDBJ whole genome shotgun (WGS) entry which is preliminary data.</text>
</comment>
<evidence type="ECO:0000313" key="2">
    <source>
        <dbReference type="Proteomes" id="UP000094669"/>
    </source>
</evidence>
<dbReference type="Proteomes" id="UP000094669">
    <property type="component" value="Unassembled WGS sequence"/>
</dbReference>
<feature type="non-terminal residue" evidence="1">
    <location>
        <position position="1"/>
    </location>
</feature>
<organism evidence="1 2">
    <name type="scientific">Leptospira inadai serovar Lyme</name>
    <dbReference type="NCBI Taxonomy" id="293084"/>
    <lineage>
        <taxon>Bacteria</taxon>
        <taxon>Pseudomonadati</taxon>
        <taxon>Spirochaetota</taxon>
        <taxon>Spirochaetia</taxon>
        <taxon>Leptospirales</taxon>
        <taxon>Leptospiraceae</taxon>
        <taxon>Leptospira</taxon>
    </lineage>
</organism>
<evidence type="ECO:0000313" key="1">
    <source>
        <dbReference type="EMBL" id="PNV75102.1"/>
    </source>
</evidence>
<gene>
    <name evidence="1" type="ORF">BES34_009375</name>
</gene>
<dbReference type="EMBL" id="MCRM02000008">
    <property type="protein sequence ID" value="PNV75102.1"/>
    <property type="molecule type" value="Genomic_DNA"/>
</dbReference>
<protein>
    <submittedName>
        <fullName evidence="1">Uncharacterized protein</fullName>
    </submittedName>
</protein>
<keyword evidence="2" id="KW-1185">Reference proteome</keyword>
<reference evidence="1" key="1">
    <citation type="submission" date="2018-01" db="EMBL/GenBank/DDBJ databases">
        <title>Genomic characterization of Leptospira inadai serogroup Lyme isolated from captured rat in Brazil and comparative analysis with human reference strain.</title>
        <authorList>
            <person name="Moreno L.Z."/>
            <person name="Loureiro A.P."/>
            <person name="Miraglia F."/>
            <person name="Kremer F.S."/>
            <person name="Eslabao M.R."/>
            <person name="Dellagostin O.A."/>
            <person name="Lilenbaum W."/>
            <person name="Moreno A.M."/>
        </authorList>
    </citation>
    <scope>NUCLEOTIDE SEQUENCE [LARGE SCALE GENOMIC DNA]</scope>
    <source>
        <strain evidence="1">M34/99</strain>
    </source>
</reference>
<accession>A0ABX4YIK0</accession>
<proteinExistence type="predicted"/>